<proteinExistence type="predicted"/>
<dbReference type="Proteomes" id="UP000235145">
    <property type="component" value="Unassembled WGS sequence"/>
</dbReference>
<evidence type="ECO:0000313" key="2">
    <source>
        <dbReference type="Proteomes" id="UP000235145"/>
    </source>
</evidence>
<comment type="caution">
    <text evidence="1">The sequence shown here is derived from an EMBL/GenBank/DDBJ whole genome shotgun (WGS) entry which is preliminary data.</text>
</comment>
<dbReference type="AlphaFoldDB" id="A0A9R1XGG1"/>
<dbReference type="PANTHER" id="PTHR35317">
    <property type="entry name" value="OS04G0629600 PROTEIN"/>
    <property type="match status" value="1"/>
</dbReference>
<evidence type="ECO:0000313" key="1">
    <source>
        <dbReference type="EMBL" id="KAJ0212076.1"/>
    </source>
</evidence>
<keyword evidence="2" id="KW-1185">Reference proteome</keyword>
<name>A0A9R1XGG1_LACSA</name>
<dbReference type="Pfam" id="PF14223">
    <property type="entry name" value="Retrotran_gag_2"/>
    <property type="match status" value="1"/>
</dbReference>
<dbReference type="EMBL" id="NBSK02000004">
    <property type="protein sequence ID" value="KAJ0212076.1"/>
    <property type="molecule type" value="Genomic_DNA"/>
</dbReference>
<gene>
    <name evidence="1" type="ORF">LSAT_V11C400185300</name>
</gene>
<protein>
    <submittedName>
        <fullName evidence="1">Uncharacterized protein</fullName>
    </submittedName>
</protein>
<reference evidence="1 2" key="1">
    <citation type="journal article" date="2017" name="Nat. Commun.">
        <title>Genome assembly with in vitro proximity ligation data and whole-genome triplication in lettuce.</title>
        <authorList>
            <person name="Reyes-Chin-Wo S."/>
            <person name="Wang Z."/>
            <person name="Yang X."/>
            <person name="Kozik A."/>
            <person name="Arikit S."/>
            <person name="Song C."/>
            <person name="Xia L."/>
            <person name="Froenicke L."/>
            <person name="Lavelle D.O."/>
            <person name="Truco M.J."/>
            <person name="Xia R."/>
            <person name="Zhu S."/>
            <person name="Xu C."/>
            <person name="Xu H."/>
            <person name="Xu X."/>
            <person name="Cox K."/>
            <person name="Korf I."/>
            <person name="Meyers B.C."/>
            <person name="Michelmore R.W."/>
        </authorList>
    </citation>
    <scope>NUCLEOTIDE SEQUENCE [LARGE SCALE GENOMIC DNA]</scope>
    <source>
        <strain evidence="2">cv. Salinas</strain>
        <tissue evidence="1">Seedlings</tissue>
    </source>
</reference>
<organism evidence="1 2">
    <name type="scientific">Lactuca sativa</name>
    <name type="common">Garden lettuce</name>
    <dbReference type="NCBI Taxonomy" id="4236"/>
    <lineage>
        <taxon>Eukaryota</taxon>
        <taxon>Viridiplantae</taxon>
        <taxon>Streptophyta</taxon>
        <taxon>Embryophyta</taxon>
        <taxon>Tracheophyta</taxon>
        <taxon>Spermatophyta</taxon>
        <taxon>Magnoliopsida</taxon>
        <taxon>eudicotyledons</taxon>
        <taxon>Gunneridae</taxon>
        <taxon>Pentapetalae</taxon>
        <taxon>asterids</taxon>
        <taxon>campanulids</taxon>
        <taxon>Asterales</taxon>
        <taxon>Asteraceae</taxon>
        <taxon>Cichorioideae</taxon>
        <taxon>Cichorieae</taxon>
        <taxon>Lactucinae</taxon>
        <taxon>Lactuca</taxon>
    </lineage>
</organism>
<accession>A0A9R1XGG1</accession>
<sequence length="141" mass="16187">MTENAGASTVREQGSITLQCPKLTETNYTSLSILVETMLRAHGLWKTVLGEGKDEKRNYTTKAIIYLTLPEYVLLQVSKYKDAQDVWDSINIRYLGTERVQKARLQTLRGELERLKMKDDQTINDFLGKIIGIVEKFKMLD</sequence>
<dbReference type="PANTHER" id="PTHR35317:SF41">
    <property type="entry name" value="RNA-DIRECTED DNA POLYMERASE"/>
    <property type="match status" value="1"/>
</dbReference>